<dbReference type="PANTHER" id="PTHR36091">
    <property type="entry name" value="ALTERED INHERITANCE OF MITOCHONDRIA PROTEIN 9, MITOCHONDRIAL"/>
    <property type="match status" value="1"/>
</dbReference>
<comment type="subcellular location">
    <subcellularLocation>
        <location evidence="1">Mitochondrion</location>
    </subcellularLocation>
</comment>
<name>A0A550C677_9AGAR</name>
<sequence length="617" mass="68994">MRSSITIARSAAKATRPRLNLISSPARRLAIAAPLQPHNALLPPPPAPRKGAYSAIDCAMGTDLHLVSAPPAEDASLFEYTSGRWLYNETQQLKQRYTPFDVPAMHAKIAEVCGADVVSWNKKEGVFNKTFMTTLSNGRQVAVRVKNPIAGPVHYTTASEVATMDFCRRILNMPVPKILDWSSHAEGNGIGCEYIIMENARGVQLSTIWHSLDAGKRKNVLNSLIATEQRLLNANFAQYGGLYYKQDVHPSLRAPTLFADRGRETSDTSEFCIGPVANRTYWEEERTSMNLDRGPWPNCEAYFDSIAAREEAWIAEYAKPHIHDDPFRAITAPQSPDEHIAVLKQFRAVAPHLVPREADSKVLNSVLWHPDLNLGNIFVDPAGDHHITSIIDWQGCWAGPAYLQMSVPSFVECHNVSVPSGLEMPRLPDDLHEMSLRTQNVVVKNHKAVMLQKLYEIKQLFAYSIDHRDLRATPVTMAGRTWKDGILPLRLALLNVAANWPKLADPQDPVPCPLRFTRGDVQGLMQERERYVEWHGFLEYLRNAFGVRLYGWVDPRATTGRRSSSRASKSSSTVRLSARWSAPRRAVLGGRSMIRCSECAHDGARRGRRSRAKGSLG</sequence>
<keyword evidence="5" id="KW-0496">Mitochondrion</keyword>
<accession>A0A550C677</accession>
<dbReference type="AlphaFoldDB" id="A0A550C677"/>
<dbReference type="GO" id="GO:0005739">
    <property type="term" value="C:mitochondrion"/>
    <property type="evidence" value="ECO:0007669"/>
    <property type="project" value="UniProtKB-SubCell"/>
</dbReference>
<reference evidence="8 9" key="1">
    <citation type="journal article" date="2019" name="New Phytol.">
        <title>Comparative genomics reveals unique wood-decay strategies and fruiting body development in the Schizophyllaceae.</title>
        <authorList>
            <person name="Almasi E."/>
            <person name="Sahu N."/>
            <person name="Krizsan K."/>
            <person name="Balint B."/>
            <person name="Kovacs G.M."/>
            <person name="Kiss B."/>
            <person name="Cseklye J."/>
            <person name="Drula E."/>
            <person name="Henrissat B."/>
            <person name="Nagy I."/>
            <person name="Chovatia M."/>
            <person name="Adam C."/>
            <person name="LaButti K."/>
            <person name="Lipzen A."/>
            <person name="Riley R."/>
            <person name="Grigoriev I.V."/>
            <person name="Nagy L.G."/>
        </authorList>
    </citation>
    <scope>NUCLEOTIDE SEQUENCE [LARGE SCALE GENOMIC DNA]</scope>
    <source>
        <strain evidence="8 9">NL-1724</strain>
    </source>
</reference>
<protein>
    <recommendedName>
        <fullName evidence="3">Altered inheritance of mitochondria protein 9, mitochondrial</fullName>
    </recommendedName>
    <alternativeName>
        <fullName evidence="6">Found in mitochondrial proteome protein 29</fullName>
    </alternativeName>
</protein>
<evidence type="ECO:0000256" key="2">
    <source>
        <dbReference type="ARBA" id="ARBA00005543"/>
    </source>
</evidence>
<evidence type="ECO:0000313" key="8">
    <source>
        <dbReference type="EMBL" id="TRM60313.1"/>
    </source>
</evidence>
<evidence type="ECO:0000256" key="4">
    <source>
        <dbReference type="ARBA" id="ARBA00022946"/>
    </source>
</evidence>
<keyword evidence="4" id="KW-0809">Transit peptide</keyword>
<keyword evidence="8" id="KW-0808">Transferase</keyword>
<dbReference type="Proteomes" id="UP000320762">
    <property type="component" value="Unassembled WGS sequence"/>
</dbReference>
<dbReference type="Pfam" id="PF01636">
    <property type="entry name" value="APH"/>
    <property type="match status" value="1"/>
</dbReference>
<evidence type="ECO:0000256" key="6">
    <source>
        <dbReference type="ARBA" id="ARBA00031849"/>
    </source>
</evidence>
<dbReference type="InterPro" id="IPR051035">
    <property type="entry name" value="Mito_inheritance_9"/>
</dbReference>
<dbReference type="STRING" id="97359.A0A550C677"/>
<evidence type="ECO:0000256" key="5">
    <source>
        <dbReference type="ARBA" id="ARBA00023128"/>
    </source>
</evidence>
<dbReference type="Gene3D" id="3.90.1200.10">
    <property type="match status" value="1"/>
</dbReference>
<feature type="domain" description="Aminoglycoside phosphotransferase" evidence="7">
    <location>
        <begin position="125"/>
        <end position="401"/>
    </location>
</feature>
<evidence type="ECO:0000256" key="3">
    <source>
        <dbReference type="ARBA" id="ARBA00016197"/>
    </source>
</evidence>
<comment type="similarity">
    <text evidence="2">Belongs to the AIM9 family.</text>
</comment>
<dbReference type="PANTHER" id="PTHR36091:SF1">
    <property type="entry name" value="ALTERED INHERITANCE OF MITOCHONDRIA PROTEIN 9, MITOCHONDRIAL"/>
    <property type="match status" value="1"/>
</dbReference>
<evidence type="ECO:0000256" key="1">
    <source>
        <dbReference type="ARBA" id="ARBA00004173"/>
    </source>
</evidence>
<evidence type="ECO:0000259" key="7">
    <source>
        <dbReference type="Pfam" id="PF01636"/>
    </source>
</evidence>
<keyword evidence="8" id="KW-0418">Kinase</keyword>
<proteinExistence type="inferred from homology"/>
<dbReference type="InterPro" id="IPR011009">
    <property type="entry name" value="Kinase-like_dom_sf"/>
</dbReference>
<comment type="caution">
    <text evidence="8">The sequence shown here is derived from an EMBL/GenBank/DDBJ whole genome shotgun (WGS) entry which is preliminary data.</text>
</comment>
<evidence type="ECO:0000313" key="9">
    <source>
        <dbReference type="Proteomes" id="UP000320762"/>
    </source>
</evidence>
<gene>
    <name evidence="8" type="ORF">BD626DRAFT_130610</name>
</gene>
<dbReference type="EMBL" id="VDMD01000022">
    <property type="protein sequence ID" value="TRM60313.1"/>
    <property type="molecule type" value="Genomic_DNA"/>
</dbReference>
<dbReference type="SUPFAM" id="SSF56112">
    <property type="entry name" value="Protein kinase-like (PK-like)"/>
    <property type="match status" value="1"/>
</dbReference>
<keyword evidence="9" id="KW-1185">Reference proteome</keyword>
<organism evidence="8 9">
    <name type="scientific">Schizophyllum amplum</name>
    <dbReference type="NCBI Taxonomy" id="97359"/>
    <lineage>
        <taxon>Eukaryota</taxon>
        <taxon>Fungi</taxon>
        <taxon>Dikarya</taxon>
        <taxon>Basidiomycota</taxon>
        <taxon>Agaricomycotina</taxon>
        <taxon>Agaricomycetes</taxon>
        <taxon>Agaricomycetidae</taxon>
        <taxon>Agaricales</taxon>
        <taxon>Schizophyllaceae</taxon>
        <taxon>Schizophyllum</taxon>
    </lineage>
</organism>
<dbReference type="GO" id="GO:0016301">
    <property type="term" value="F:kinase activity"/>
    <property type="evidence" value="ECO:0007669"/>
    <property type="project" value="UniProtKB-KW"/>
</dbReference>
<dbReference type="OrthoDB" id="2968323at2759"/>
<dbReference type="InterPro" id="IPR002575">
    <property type="entry name" value="Aminoglycoside_PTrfase"/>
</dbReference>